<dbReference type="AlphaFoldDB" id="A0A9N7VX69"/>
<organism evidence="2 3">
    <name type="scientific">Pleuronectes platessa</name>
    <name type="common">European plaice</name>
    <dbReference type="NCBI Taxonomy" id="8262"/>
    <lineage>
        <taxon>Eukaryota</taxon>
        <taxon>Metazoa</taxon>
        <taxon>Chordata</taxon>
        <taxon>Craniata</taxon>
        <taxon>Vertebrata</taxon>
        <taxon>Euteleostomi</taxon>
        <taxon>Actinopterygii</taxon>
        <taxon>Neopterygii</taxon>
        <taxon>Teleostei</taxon>
        <taxon>Neoteleostei</taxon>
        <taxon>Acanthomorphata</taxon>
        <taxon>Carangaria</taxon>
        <taxon>Pleuronectiformes</taxon>
        <taxon>Pleuronectoidei</taxon>
        <taxon>Pleuronectidae</taxon>
        <taxon>Pleuronectes</taxon>
    </lineage>
</organism>
<sequence>MDGAGKRGTSRDPTIPQSKDSHLHASSDPPRPTLPRIRDHQLGPVGLRPSLGLAMAPLSCCSTSAQEMDEKKEEEEERSHR</sequence>
<dbReference type="Proteomes" id="UP001153269">
    <property type="component" value="Unassembled WGS sequence"/>
</dbReference>
<evidence type="ECO:0000256" key="1">
    <source>
        <dbReference type="SAM" id="MobiDB-lite"/>
    </source>
</evidence>
<gene>
    <name evidence="2" type="ORF">PLEPLA_LOCUS45258</name>
</gene>
<evidence type="ECO:0000313" key="3">
    <source>
        <dbReference type="Proteomes" id="UP001153269"/>
    </source>
</evidence>
<dbReference type="EMBL" id="CADEAL010004342">
    <property type="protein sequence ID" value="CAB1457434.1"/>
    <property type="molecule type" value="Genomic_DNA"/>
</dbReference>
<accession>A0A9N7VX69</accession>
<comment type="caution">
    <text evidence="2">The sequence shown here is derived from an EMBL/GenBank/DDBJ whole genome shotgun (WGS) entry which is preliminary data.</text>
</comment>
<protein>
    <submittedName>
        <fullName evidence="2">Uncharacterized protein</fullName>
    </submittedName>
</protein>
<name>A0A9N7VX69_PLEPL</name>
<feature type="region of interest" description="Disordered" evidence="1">
    <location>
        <begin position="1"/>
        <end position="81"/>
    </location>
</feature>
<reference evidence="2" key="1">
    <citation type="submission" date="2020-03" db="EMBL/GenBank/DDBJ databases">
        <authorList>
            <person name="Weist P."/>
        </authorList>
    </citation>
    <scope>NUCLEOTIDE SEQUENCE</scope>
</reference>
<keyword evidence="3" id="KW-1185">Reference proteome</keyword>
<evidence type="ECO:0000313" key="2">
    <source>
        <dbReference type="EMBL" id="CAB1457434.1"/>
    </source>
</evidence>
<proteinExistence type="predicted"/>
<feature type="compositionally biased region" description="Acidic residues" evidence="1">
    <location>
        <begin position="72"/>
        <end position="81"/>
    </location>
</feature>